<feature type="signal peptide" evidence="2">
    <location>
        <begin position="1"/>
        <end position="22"/>
    </location>
</feature>
<gene>
    <name evidence="3" type="ORF">Rin_00007420</name>
</gene>
<dbReference type="AlphaFoldDB" id="G2GY91"/>
<feature type="chain" id="PRO_5003430405" description="Secreted protein" evidence="2">
    <location>
        <begin position="23"/>
        <end position="81"/>
    </location>
</feature>
<keyword evidence="4" id="KW-1185">Reference proteome</keyword>
<comment type="caution">
    <text evidence="3">The sequence shown here is derived from an EMBL/GenBank/DDBJ whole genome shotgun (WGS) entry which is preliminary data.</text>
</comment>
<evidence type="ECO:0000313" key="3">
    <source>
        <dbReference type="EMBL" id="EGY29282.1"/>
    </source>
</evidence>
<evidence type="ECO:0000256" key="2">
    <source>
        <dbReference type="SAM" id="SignalP"/>
    </source>
</evidence>
<dbReference type="EMBL" id="AGCA01000169">
    <property type="protein sequence ID" value="EGY29282.1"/>
    <property type="molecule type" value="Genomic_DNA"/>
</dbReference>
<dbReference type="Proteomes" id="UP000004116">
    <property type="component" value="Unassembled WGS sequence"/>
</dbReference>
<name>G2GY91_9ENTR</name>
<protein>
    <recommendedName>
        <fullName evidence="5">Secreted protein</fullName>
    </recommendedName>
</protein>
<sequence length="81" mass="8860">MKKITAILLFSAILSVPTPVLASAAESLEACKIQWRHKYMSIGPVLSCPQEHSGKAQKTPPVSSHEGMNDASRIRKLTLFL</sequence>
<evidence type="ECO:0000313" key="4">
    <source>
        <dbReference type="Proteomes" id="UP000004116"/>
    </source>
</evidence>
<feature type="region of interest" description="Disordered" evidence="1">
    <location>
        <begin position="50"/>
        <end position="69"/>
    </location>
</feature>
<dbReference type="RefSeq" id="WP_006706433.1">
    <property type="nucleotide sequence ID" value="NZ_AGCA01000169.1"/>
</dbReference>
<keyword evidence="2" id="KW-0732">Signal</keyword>
<reference evidence="3 4" key="1">
    <citation type="journal article" date="2012" name="Genome Res.">
        <title>Genomic basis of endosymbiont-conferred protection against an insect parasitoid.</title>
        <authorList>
            <person name="Hansen A.K."/>
            <person name="Vorburger C."/>
            <person name="Moran N.A."/>
        </authorList>
    </citation>
    <scope>NUCLEOTIDE SEQUENCE [LARGE SCALE GENOMIC DNA]</scope>
    <source>
        <strain evidence="4">R5.15</strain>
    </source>
</reference>
<evidence type="ECO:0000256" key="1">
    <source>
        <dbReference type="SAM" id="MobiDB-lite"/>
    </source>
</evidence>
<proteinExistence type="predicted"/>
<evidence type="ECO:0008006" key="5">
    <source>
        <dbReference type="Google" id="ProtNLM"/>
    </source>
</evidence>
<organism evidence="3 4">
    <name type="scientific">Candidatus Regiella insecticola 5.15</name>
    <dbReference type="NCBI Taxonomy" id="1005043"/>
    <lineage>
        <taxon>Bacteria</taxon>
        <taxon>Pseudomonadati</taxon>
        <taxon>Pseudomonadota</taxon>
        <taxon>Gammaproteobacteria</taxon>
        <taxon>Enterobacterales</taxon>
        <taxon>Enterobacteriaceae</taxon>
        <taxon>aphid secondary symbionts</taxon>
        <taxon>Candidatus Regiella</taxon>
    </lineage>
</organism>
<accession>G2GY91</accession>